<dbReference type="EMBL" id="BAAAQB010000041">
    <property type="protein sequence ID" value="GAA2143085.1"/>
    <property type="molecule type" value="Genomic_DNA"/>
</dbReference>
<keyword evidence="2" id="KW-1185">Reference proteome</keyword>
<evidence type="ECO:0000313" key="1">
    <source>
        <dbReference type="EMBL" id="GAA2143085.1"/>
    </source>
</evidence>
<organism evidence="1 2">
    <name type="scientific">Arthrobacter humicola</name>
    <dbReference type="NCBI Taxonomy" id="409291"/>
    <lineage>
        <taxon>Bacteria</taxon>
        <taxon>Bacillati</taxon>
        <taxon>Actinomycetota</taxon>
        <taxon>Actinomycetes</taxon>
        <taxon>Micrococcales</taxon>
        <taxon>Micrococcaceae</taxon>
        <taxon>Arthrobacter</taxon>
    </lineage>
</organism>
<proteinExistence type="predicted"/>
<comment type="caution">
    <text evidence="1">The sequence shown here is derived from an EMBL/GenBank/DDBJ whole genome shotgun (WGS) entry which is preliminary data.</text>
</comment>
<name>A0ABP5L818_9MICC</name>
<protein>
    <submittedName>
        <fullName evidence="1">Uncharacterized protein</fullName>
    </submittedName>
</protein>
<sequence length="99" mass="10032">MSATTVAPGYGSVGAGVVGWQLGVAAAAISAVGMPVPSSGARSSPIRPSLAKNRIKSPCIDNACYGWHPLAALAEMTAKSGAYRPGNLRVTSGRYLSLE</sequence>
<gene>
    <name evidence="1" type="ORF">GCM10009825_33020</name>
</gene>
<evidence type="ECO:0000313" key="2">
    <source>
        <dbReference type="Proteomes" id="UP001500102"/>
    </source>
</evidence>
<accession>A0ABP5L818</accession>
<dbReference type="Proteomes" id="UP001500102">
    <property type="component" value="Unassembled WGS sequence"/>
</dbReference>
<reference evidence="2" key="1">
    <citation type="journal article" date="2019" name="Int. J. Syst. Evol. Microbiol.">
        <title>The Global Catalogue of Microorganisms (GCM) 10K type strain sequencing project: providing services to taxonomists for standard genome sequencing and annotation.</title>
        <authorList>
            <consortium name="The Broad Institute Genomics Platform"/>
            <consortium name="The Broad Institute Genome Sequencing Center for Infectious Disease"/>
            <person name="Wu L."/>
            <person name="Ma J."/>
        </authorList>
    </citation>
    <scope>NUCLEOTIDE SEQUENCE [LARGE SCALE GENOMIC DNA]</scope>
    <source>
        <strain evidence="2">JCM 15921</strain>
    </source>
</reference>